<sequence>MATLSETPVTLVPLGCQLLTSLAATGSVTVVNTTGIVLVAATTDCAAGVEIATIASGLVTDKFTRNLPSGGRISLRALELDLDLILVIPRSL</sequence>
<evidence type="ECO:0000313" key="1">
    <source>
        <dbReference type="EMBL" id="VTR15362.1"/>
    </source>
</evidence>
<proteinExistence type="predicted"/>
<reference evidence="1" key="1">
    <citation type="submission" date="2019-05" db="EMBL/GenBank/DDBJ databases">
        <authorList>
            <consortium name="Pathogen Informatics"/>
        </authorList>
    </citation>
    <scope>NUCLEOTIDE SEQUENCE [LARGE SCALE GENOMIC DNA]</scope>
    <source>
        <strain evidence="1">NCTC12965</strain>
    </source>
</reference>
<organism evidence="1">
    <name type="scientific">Serratia fonticola</name>
    <dbReference type="NCBI Taxonomy" id="47917"/>
    <lineage>
        <taxon>Bacteria</taxon>
        <taxon>Pseudomonadati</taxon>
        <taxon>Pseudomonadota</taxon>
        <taxon>Gammaproteobacteria</taxon>
        <taxon>Enterobacterales</taxon>
        <taxon>Yersiniaceae</taxon>
        <taxon>Serratia</taxon>
    </lineage>
</organism>
<dbReference type="EMBL" id="CABEEZ010000010">
    <property type="protein sequence ID" value="VTR15362.1"/>
    <property type="molecule type" value="Genomic_DNA"/>
</dbReference>
<name>A0A4U9TC04_SERFO</name>
<protein>
    <submittedName>
        <fullName evidence="1">Uncharacterized protein</fullName>
    </submittedName>
</protein>
<dbReference type="AlphaFoldDB" id="A0A4U9TC04"/>
<accession>A0A4U9TC04</accession>
<gene>
    <name evidence="1" type="ORF">NCTC12965_00109</name>
</gene>